<proteinExistence type="predicted"/>
<gene>
    <name evidence="3" type="ORF">GT747_11055</name>
    <name evidence="4" type="ORF">SAMN05444424_1755</name>
</gene>
<dbReference type="GO" id="GO:0016787">
    <property type="term" value="F:hydrolase activity"/>
    <property type="evidence" value="ECO:0007669"/>
    <property type="project" value="UniProtKB-KW"/>
</dbReference>
<dbReference type="PANTHER" id="PTHR34180:SF1">
    <property type="entry name" value="BETA-ALANYL-DOPAMINE_CARCININE HYDROLASE"/>
    <property type="match status" value="1"/>
</dbReference>
<protein>
    <submittedName>
        <fullName evidence="4">Predicted choloylglycine hydrolase</fullName>
    </submittedName>
</protein>
<dbReference type="InterPro" id="IPR047794">
    <property type="entry name" value="C45_proenzyme-like"/>
</dbReference>
<keyword evidence="6" id="KW-1185">Reference proteome</keyword>
<comment type="caution">
    <text evidence="4">The sequence shown here is derived from an EMBL/GenBank/DDBJ whole genome shotgun (WGS) entry which is preliminary data.</text>
</comment>
<dbReference type="InterPro" id="IPR005079">
    <property type="entry name" value="Peptidase_C45_hydrolase"/>
</dbReference>
<sequence length="381" mass="41710">MKRSVLFGSLVAEGSRYQVGQAYAAQLRQNPLLRQINLLPEGEEVTGPALRAKMRLLEAAIPGLGEEIAGTSEALGIRPGRLAIFSDRCCQPGRCSQIAALPAITRDGHLYLARSYEYGFADELCLCVTRAAGSPAQAGFSLLLFGRMDGMNDRGLCVTMSTCSFLQPAEGEGLWFPVVLRALLERCATVAEASDLLAQLPLRTNDVFLLADRSGRARVAEMASVGGAHRLSFRDSERWLVATNHYQNEEMRPFDNHRGRHSVRRWKIARRALEEGAGRLDGPALKALLERPMPDGVACPYYQDGLGTLRSMLFNVTAGRLEVCFGAPTGAGWTPVSLQGACENRIFSVEVESRAPRDPASFWTFLPPGDEDEGDDWQSAY</sequence>
<dbReference type="SUPFAM" id="SSF56235">
    <property type="entry name" value="N-terminal nucleophile aminohydrolases (Ntn hydrolases)"/>
    <property type="match status" value="1"/>
</dbReference>
<dbReference type="InterPro" id="IPR029055">
    <property type="entry name" value="Ntn_hydrolases_N"/>
</dbReference>
<dbReference type="Pfam" id="PF03417">
    <property type="entry name" value="AAT"/>
    <property type="match status" value="1"/>
</dbReference>
<feature type="domain" description="Peptidase C45 hydrolase" evidence="2">
    <location>
        <begin position="124"/>
        <end position="328"/>
    </location>
</feature>
<dbReference type="AlphaFoldDB" id="A0AAQ1MDR5"/>
<dbReference type="Proteomes" id="UP000474718">
    <property type="component" value="Unassembled WGS sequence"/>
</dbReference>
<dbReference type="PANTHER" id="PTHR34180">
    <property type="entry name" value="PEPTIDASE C45"/>
    <property type="match status" value="1"/>
</dbReference>
<name>A0AAQ1MDR5_9FIRM</name>
<feature type="compositionally biased region" description="Acidic residues" evidence="1">
    <location>
        <begin position="369"/>
        <end position="381"/>
    </location>
</feature>
<dbReference type="Proteomes" id="UP000184089">
    <property type="component" value="Unassembled WGS sequence"/>
</dbReference>
<feature type="region of interest" description="Disordered" evidence="1">
    <location>
        <begin position="360"/>
        <end position="381"/>
    </location>
</feature>
<dbReference type="RefSeq" id="WP_161213533.1">
    <property type="nucleotide sequence ID" value="NZ_FQVY01000002.1"/>
</dbReference>
<keyword evidence="4" id="KW-0378">Hydrolase</keyword>
<evidence type="ECO:0000313" key="3">
    <source>
        <dbReference type="EMBL" id="MZL70291.1"/>
    </source>
</evidence>
<evidence type="ECO:0000313" key="5">
    <source>
        <dbReference type="Proteomes" id="UP000184089"/>
    </source>
</evidence>
<evidence type="ECO:0000256" key="1">
    <source>
        <dbReference type="SAM" id="MobiDB-lite"/>
    </source>
</evidence>
<dbReference type="Gene3D" id="3.60.60.10">
    <property type="entry name" value="Penicillin V Acylase, Chain A"/>
    <property type="match status" value="1"/>
</dbReference>
<dbReference type="InterPro" id="IPR047801">
    <property type="entry name" value="Peptidase_C45"/>
</dbReference>
<reference evidence="5" key="1">
    <citation type="submission" date="2016-11" db="EMBL/GenBank/DDBJ databases">
        <authorList>
            <person name="Jaros S."/>
            <person name="Januszkiewicz K."/>
            <person name="Wedrychowicz H."/>
        </authorList>
    </citation>
    <scope>NUCLEOTIDE SEQUENCE [LARGE SCALE GENOMIC DNA]</scope>
    <source>
        <strain evidence="5">DSM 4029</strain>
    </source>
</reference>
<dbReference type="EMBL" id="WWVX01000008">
    <property type="protein sequence ID" value="MZL70291.1"/>
    <property type="molecule type" value="Genomic_DNA"/>
</dbReference>
<evidence type="ECO:0000313" key="4">
    <source>
        <dbReference type="EMBL" id="SHG17693.1"/>
    </source>
</evidence>
<organism evidence="4 5">
    <name type="scientific">Bittarella massiliensis</name>
    <name type="common">ex Durand et al. 2017</name>
    <dbReference type="NCBI Taxonomy" id="1720313"/>
    <lineage>
        <taxon>Bacteria</taxon>
        <taxon>Bacillati</taxon>
        <taxon>Bacillota</taxon>
        <taxon>Clostridia</taxon>
        <taxon>Eubacteriales</taxon>
        <taxon>Oscillospiraceae</taxon>
        <taxon>Bittarella (ex Durand et al. 2017)</taxon>
    </lineage>
</organism>
<dbReference type="NCBIfam" id="NF040521">
    <property type="entry name" value="C45_proenzyme"/>
    <property type="match status" value="1"/>
</dbReference>
<accession>A0AAQ1MDR5</accession>
<reference evidence="3 6" key="3">
    <citation type="journal article" date="2019" name="Nat. Med.">
        <title>A library of human gut bacterial isolates paired with longitudinal multiomics data enables mechanistic microbiome research.</title>
        <authorList>
            <person name="Poyet M."/>
            <person name="Groussin M."/>
            <person name="Gibbons S.M."/>
            <person name="Avila-Pacheco J."/>
            <person name="Jiang X."/>
            <person name="Kearney S.M."/>
            <person name="Perrotta A.R."/>
            <person name="Berdy B."/>
            <person name="Zhao S."/>
            <person name="Lieberman T.D."/>
            <person name="Swanson P.K."/>
            <person name="Smith M."/>
            <person name="Roesemann S."/>
            <person name="Alexander J.E."/>
            <person name="Rich S.A."/>
            <person name="Livny J."/>
            <person name="Vlamakis H."/>
            <person name="Clish C."/>
            <person name="Bullock K."/>
            <person name="Deik A."/>
            <person name="Scott J."/>
            <person name="Pierce K.A."/>
            <person name="Xavier R.J."/>
            <person name="Alm E.J."/>
        </authorList>
    </citation>
    <scope>NUCLEOTIDE SEQUENCE [LARGE SCALE GENOMIC DNA]</scope>
    <source>
        <strain evidence="3 6">BIOML-A2</strain>
    </source>
</reference>
<evidence type="ECO:0000313" key="6">
    <source>
        <dbReference type="Proteomes" id="UP000474718"/>
    </source>
</evidence>
<reference evidence="4" key="2">
    <citation type="submission" date="2016-11" db="EMBL/GenBank/DDBJ databases">
        <authorList>
            <person name="Varghese N."/>
            <person name="Submissions S."/>
        </authorList>
    </citation>
    <scope>NUCLEOTIDE SEQUENCE</scope>
    <source>
        <strain evidence="4">DSM 4029</strain>
    </source>
</reference>
<dbReference type="EMBL" id="FQVY01000002">
    <property type="protein sequence ID" value="SHG17693.1"/>
    <property type="molecule type" value="Genomic_DNA"/>
</dbReference>
<evidence type="ECO:0000259" key="2">
    <source>
        <dbReference type="Pfam" id="PF03417"/>
    </source>
</evidence>